<dbReference type="AlphaFoldDB" id="A0A7J6HZ95"/>
<gene>
    <name evidence="2" type="ORF">G4B88_023040</name>
</gene>
<comment type="caution">
    <text evidence="2">The sequence shown here is derived from an EMBL/GenBank/DDBJ whole genome shotgun (WGS) entry which is preliminary data.</text>
</comment>
<organism evidence="2 3">
    <name type="scientific">Cannabis sativa</name>
    <name type="common">Hemp</name>
    <name type="synonym">Marijuana</name>
    <dbReference type="NCBI Taxonomy" id="3483"/>
    <lineage>
        <taxon>Eukaryota</taxon>
        <taxon>Viridiplantae</taxon>
        <taxon>Streptophyta</taxon>
        <taxon>Embryophyta</taxon>
        <taxon>Tracheophyta</taxon>
        <taxon>Spermatophyta</taxon>
        <taxon>Magnoliopsida</taxon>
        <taxon>eudicotyledons</taxon>
        <taxon>Gunneridae</taxon>
        <taxon>Pentapetalae</taxon>
        <taxon>rosids</taxon>
        <taxon>fabids</taxon>
        <taxon>Rosales</taxon>
        <taxon>Cannabaceae</taxon>
        <taxon>Cannabis</taxon>
    </lineage>
</organism>
<proteinExistence type="predicted"/>
<evidence type="ECO:0000259" key="1">
    <source>
        <dbReference type="Pfam" id="PF13966"/>
    </source>
</evidence>
<keyword evidence="3" id="KW-1185">Reference proteome</keyword>
<evidence type="ECO:0000313" key="3">
    <source>
        <dbReference type="Proteomes" id="UP000583929"/>
    </source>
</evidence>
<protein>
    <recommendedName>
        <fullName evidence="1">Reverse transcriptase zinc-binding domain-containing protein</fullName>
    </recommendedName>
</protein>
<dbReference type="EMBL" id="JAATIQ010000016">
    <property type="protein sequence ID" value="KAF4400632.1"/>
    <property type="molecule type" value="Genomic_DNA"/>
</dbReference>
<dbReference type="InterPro" id="IPR026960">
    <property type="entry name" value="RVT-Znf"/>
</dbReference>
<evidence type="ECO:0000313" key="2">
    <source>
        <dbReference type="EMBL" id="KAF4400632.1"/>
    </source>
</evidence>
<name>A0A7J6HZ95_CANSA</name>
<reference evidence="2 3" key="1">
    <citation type="journal article" date="2020" name="bioRxiv">
        <title>Sequence and annotation of 42 cannabis genomes reveals extensive copy number variation in cannabinoid synthesis and pathogen resistance genes.</title>
        <authorList>
            <person name="Mckernan K.J."/>
            <person name="Helbert Y."/>
            <person name="Kane L.T."/>
            <person name="Ebling H."/>
            <person name="Zhang L."/>
            <person name="Liu B."/>
            <person name="Eaton Z."/>
            <person name="Mclaughlin S."/>
            <person name="Kingan S."/>
            <person name="Baybayan P."/>
            <person name="Concepcion G."/>
            <person name="Jordan M."/>
            <person name="Riva A."/>
            <person name="Barbazuk W."/>
            <person name="Harkins T."/>
        </authorList>
    </citation>
    <scope>NUCLEOTIDE SEQUENCE [LARGE SCALE GENOMIC DNA]</scope>
    <source>
        <strain evidence="3">cv. Jamaican Lion 4</strain>
        <tissue evidence="2">Leaf</tissue>
    </source>
</reference>
<dbReference type="Proteomes" id="UP000583929">
    <property type="component" value="Unassembled WGS sequence"/>
</dbReference>
<accession>A0A7J6HZ95</accession>
<dbReference type="Pfam" id="PF13966">
    <property type="entry name" value="zf-RVT"/>
    <property type="match status" value="1"/>
</dbReference>
<feature type="domain" description="Reverse transcriptase zinc-binding" evidence="1">
    <location>
        <begin position="80"/>
        <end position="151"/>
    </location>
</feature>
<sequence length="367" mass="41861">MLNHLPFRETIENLLKSLRERSSLTLGHPSGEPFDNLSKSLRERSSLTLGHLSQEPFKNLSTTRRESIVDADLGDNSSSSITDHWWTTFWKPSLPSKVWIFMRRIFHMALPVAAELHRRHIAIDPICPLCRIHPETITHALFFYNKAKEVWRLSSLMLASHYVKIFCCISQSTFLQHNSKSLLFFAGVSSLKEMSNTMDKLLKKPVVVIMFASSYLVDYKSTRAIIQHHESRTITGAAELGVPLGRHPKPKWLALPTGTLKLNTDATFDESKNRLSYMVCKASSRDLLNGFPYGKLGHVTSHLFSTNEFSSSMLVKIVWLGSRIFPLILAKLMGKRLILRNMPCSIYCLEYNDDDDDDMITPYEVTV</sequence>